<protein>
    <recommendedName>
        <fullName evidence="3">HTH-type transcriptional regulator MetR</fullName>
    </recommendedName>
</protein>
<proteinExistence type="inferred from homology"/>
<accession>A0ABY6DC23</accession>
<dbReference type="InterPro" id="IPR036388">
    <property type="entry name" value="WH-like_DNA-bd_sf"/>
</dbReference>
<evidence type="ECO:0000313" key="11">
    <source>
        <dbReference type="EMBL" id="UXX82728.1"/>
    </source>
</evidence>
<dbReference type="Proteomes" id="UP001064087">
    <property type="component" value="Chromosome"/>
</dbReference>
<evidence type="ECO:0000256" key="9">
    <source>
        <dbReference type="ARBA" id="ARBA00023167"/>
    </source>
</evidence>
<keyword evidence="9" id="KW-0486">Methionine biosynthesis</keyword>
<dbReference type="InterPro" id="IPR036390">
    <property type="entry name" value="WH_DNA-bd_sf"/>
</dbReference>
<comment type="similarity">
    <text evidence="2">Belongs to the LysR transcriptional regulatory family.</text>
</comment>
<keyword evidence="12" id="KW-1185">Reference proteome</keyword>
<keyword evidence="6" id="KW-0805">Transcription regulation</keyword>
<dbReference type="PROSITE" id="PS50931">
    <property type="entry name" value="HTH_LYSR"/>
    <property type="match status" value="1"/>
</dbReference>
<dbReference type="SUPFAM" id="SSF46785">
    <property type="entry name" value="Winged helix' DNA-binding domain"/>
    <property type="match status" value="1"/>
</dbReference>
<reference evidence="11" key="1">
    <citation type="submission" date="2022-10" db="EMBL/GenBank/DDBJ databases">
        <title>Roseovarius pelagicus sp. nov., isolated from Arctic seawater.</title>
        <authorList>
            <person name="Hong Y.W."/>
            <person name="Hwang C.Y."/>
        </authorList>
    </citation>
    <scope>NUCLEOTIDE SEQUENCE</scope>
    <source>
        <strain evidence="11">HL-MP18</strain>
    </source>
</reference>
<dbReference type="RefSeq" id="WP_263047549.1">
    <property type="nucleotide sequence ID" value="NZ_CP106738.1"/>
</dbReference>
<dbReference type="Pfam" id="PF03466">
    <property type="entry name" value="LysR_substrate"/>
    <property type="match status" value="1"/>
</dbReference>
<evidence type="ECO:0000256" key="3">
    <source>
        <dbReference type="ARBA" id="ARBA00019365"/>
    </source>
</evidence>
<keyword evidence="7" id="KW-0238">DNA-binding</keyword>
<keyword evidence="4" id="KW-0963">Cytoplasm</keyword>
<comment type="subcellular location">
    <subcellularLocation>
        <location evidence="1">Cytoplasm</location>
    </subcellularLocation>
</comment>
<dbReference type="Gene3D" id="1.10.10.10">
    <property type="entry name" value="Winged helix-like DNA-binding domain superfamily/Winged helix DNA-binding domain"/>
    <property type="match status" value="1"/>
</dbReference>
<dbReference type="EMBL" id="CP106738">
    <property type="protein sequence ID" value="UXX82728.1"/>
    <property type="molecule type" value="Genomic_DNA"/>
</dbReference>
<dbReference type="InterPro" id="IPR000847">
    <property type="entry name" value="LysR_HTH_N"/>
</dbReference>
<dbReference type="CDD" id="cd08441">
    <property type="entry name" value="PBP2_MetR"/>
    <property type="match status" value="1"/>
</dbReference>
<dbReference type="Pfam" id="PF00126">
    <property type="entry name" value="HTH_1"/>
    <property type="match status" value="1"/>
</dbReference>
<dbReference type="InterPro" id="IPR050950">
    <property type="entry name" value="HTH-type_LysR_regulators"/>
</dbReference>
<organism evidence="11 12">
    <name type="scientific">Roseovarius pelagicus</name>
    <dbReference type="NCBI Taxonomy" id="2980108"/>
    <lineage>
        <taxon>Bacteria</taxon>
        <taxon>Pseudomonadati</taxon>
        <taxon>Pseudomonadota</taxon>
        <taxon>Alphaproteobacteria</taxon>
        <taxon>Rhodobacterales</taxon>
        <taxon>Roseobacteraceae</taxon>
        <taxon>Roseovarius</taxon>
    </lineage>
</organism>
<evidence type="ECO:0000256" key="1">
    <source>
        <dbReference type="ARBA" id="ARBA00004496"/>
    </source>
</evidence>
<keyword evidence="8" id="KW-0804">Transcription</keyword>
<feature type="domain" description="HTH lysR-type" evidence="10">
    <location>
        <begin position="3"/>
        <end position="60"/>
    </location>
</feature>
<dbReference type="InterPro" id="IPR005119">
    <property type="entry name" value="LysR_subst-bd"/>
</dbReference>
<evidence type="ECO:0000256" key="6">
    <source>
        <dbReference type="ARBA" id="ARBA00023015"/>
    </source>
</evidence>
<evidence type="ECO:0000313" key="12">
    <source>
        <dbReference type="Proteomes" id="UP001064087"/>
    </source>
</evidence>
<dbReference type="PANTHER" id="PTHR30419">
    <property type="entry name" value="HTH-TYPE TRANSCRIPTIONAL REGULATOR YBHD"/>
    <property type="match status" value="1"/>
</dbReference>
<sequence>MHIEFRHLRTIRAIHQAGGLARAAEMLHITQSALSHQIKGLEDQAGVQLFVRRSKPMKLSAAGHRLLRLAEKVLPEIEALEAEFSGVRDGSAGRMHIAIECHACFEWLFPVLEQFRKNWGEVDVDIRPGLAFDALPALQKEEVDLVVSSDPENLPGITFKPLFDYEPVFLASSVHPLAQKNYVEAEDFRGETLITYPVDRSRLDVFTELLTPAKVEPAATRQVELTAVILLLVASNRGVAVLPDWVVREQRTNGDYVTLPVTQAGLTKRLYAAIRDEDAQKPYMAHLMRLAREIPVRLQRRA</sequence>
<keyword evidence="5" id="KW-0028">Amino-acid biosynthesis</keyword>
<dbReference type="InterPro" id="IPR037406">
    <property type="entry name" value="MetR_PBP2"/>
</dbReference>
<evidence type="ECO:0000256" key="4">
    <source>
        <dbReference type="ARBA" id="ARBA00022490"/>
    </source>
</evidence>
<evidence type="ECO:0000256" key="2">
    <source>
        <dbReference type="ARBA" id="ARBA00009437"/>
    </source>
</evidence>
<evidence type="ECO:0000256" key="7">
    <source>
        <dbReference type="ARBA" id="ARBA00023125"/>
    </source>
</evidence>
<name>A0ABY6DC23_9RHOB</name>
<dbReference type="Gene3D" id="3.40.190.10">
    <property type="entry name" value="Periplasmic binding protein-like II"/>
    <property type="match status" value="1"/>
</dbReference>
<evidence type="ECO:0000259" key="10">
    <source>
        <dbReference type="PROSITE" id="PS50931"/>
    </source>
</evidence>
<dbReference type="SUPFAM" id="SSF53850">
    <property type="entry name" value="Periplasmic binding protein-like II"/>
    <property type="match status" value="1"/>
</dbReference>
<gene>
    <name evidence="11" type="ORF">N7U68_16815</name>
</gene>
<evidence type="ECO:0000256" key="5">
    <source>
        <dbReference type="ARBA" id="ARBA00022605"/>
    </source>
</evidence>
<dbReference type="PRINTS" id="PR00039">
    <property type="entry name" value="HTHLYSR"/>
</dbReference>
<evidence type="ECO:0000256" key="8">
    <source>
        <dbReference type="ARBA" id="ARBA00023163"/>
    </source>
</evidence>